<feature type="region of interest" description="Disordered" evidence="1">
    <location>
        <begin position="54"/>
        <end position="218"/>
    </location>
</feature>
<feature type="compositionally biased region" description="Basic residues" evidence="1">
    <location>
        <begin position="171"/>
        <end position="181"/>
    </location>
</feature>
<comment type="caution">
    <text evidence="2">The sequence shown here is derived from an EMBL/GenBank/DDBJ whole genome shotgun (WGS) entry which is preliminary data.</text>
</comment>
<organism evidence="2 3">
    <name type="scientific">Pyrenophora tritici-repentis</name>
    <dbReference type="NCBI Taxonomy" id="45151"/>
    <lineage>
        <taxon>Eukaryota</taxon>
        <taxon>Fungi</taxon>
        <taxon>Dikarya</taxon>
        <taxon>Ascomycota</taxon>
        <taxon>Pezizomycotina</taxon>
        <taxon>Dothideomycetes</taxon>
        <taxon>Pleosporomycetidae</taxon>
        <taxon>Pleosporales</taxon>
        <taxon>Pleosporineae</taxon>
        <taxon>Pleosporaceae</taxon>
        <taxon>Pyrenophora</taxon>
    </lineage>
</organism>
<keyword evidence="3" id="KW-1185">Reference proteome</keyword>
<proteinExistence type="predicted"/>
<evidence type="ECO:0000313" key="2">
    <source>
        <dbReference type="EMBL" id="KAI1512440.1"/>
    </source>
</evidence>
<dbReference type="EMBL" id="NRDI02000011">
    <property type="protein sequence ID" value="KAI1512440.1"/>
    <property type="molecule type" value="Genomic_DNA"/>
</dbReference>
<evidence type="ECO:0000313" key="3">
    <source>
        <dbReference type="Proteomes" id="UP000249757"/>
    </source>
</evidence>
<dbReference type="AlphaFoldDB" id="A0A922SX10"/>
<accession>A0A922SX10</accession>
<sequence length="218" mass="23517">MTSLISQTTPLPADLAISEYSRKFYDGTYKWTAEGFTDENGVYRDFDCYDPAARAPTPLPPMDLGDYDEEMENADSQGSTLPIPPLDKMSTPSADQSQRRDSLIGYKAGQIKLASSSPLSDCPSDISEENPKSIEGATAVKKTSPGESQQARSETPEHKSTTRGVAQIVKKTAKRPAKQAKKSSAPVKSSQTGSYTQGSGSSSRRRSARKANTQGTRP</sequence>
<dbReference type="Proteomes" id="UP000249757">
    <property type="component" value="Unassembled WGS sequence"/>
</dbReference>
<protein>
    <submittedName>
        <fullName evidence="2">Uncharacterized protein</fullName>
    </submittedName>
</protein>
<feature type="compositionally biased region" description="Low complexity" evidence="1">
    <location>
        <begin position="189"/>
        <end position="202"/>
    </location>
</feature>
<dbReference type="OrthoDB" id="3799586at2759"/>
<gene>
    <name evidence="2" type="ORF">Ptr86124_008406</name>
</gene>
<reference evidence="3" key="1">
    <citation type="journal article" date="2022" name="Microb. Genom.">
        <title>A global pangenome for the wheat fungal pathogen Pyrenophora tritici-repentis and prediction of effector protein structural homology.</title>
        <authorList>
            <person name="Moolhuijzen P.M."/>
            <person name="See P.T."/>
            <person name="Shi G."/>
            <person name="Powell H.R."/>
            <person name="Cockram J."/>
            <person name="Jorgensen L.N."/>
            <person name="Benslimane H."/>
            <person name="Strelkov S.E."/>
            <person name="Turner J."/>
            <person name="Liu Z."/>
            <person name="Moffat C.S."/>
        </authorList>
    </citation>
    <scope>NUCLEOTIDE SEQUENCE [LARGE SCALE GENOMIC DNA]</scope>
</reference>
<evidence type="ECO:0000256" key="1">
    <source>
        <dbReference type="SAM" id="MobiDB-lite"/>
    </source>
</evidence>
<name>A0A922SX10_9PLEO</name>